<dbReference type="Proteomes" id="UP000190867">
    <property type="component" value="Unassembled WGS sequence"/>
</dbReference>
<name>A0A1T0AQ48_9PAST</name>
<proteinExistence type="predicted"/>
<dbReference type="SMART" id="SM01321">
    <property type="entry name" value="Y1_Tnp"/>
    <property type="match status" value="1"/>
</dbReference>
<dbReference type="OrthoDB" id="9794403at2"/>
<dbReference type="InterPro" id="IPR052715">
    <property type="entry name" value="RAYT_transposase"/>
</dbReference>
<dbReference type="Pfam" id="PF01797">
    <property type="entry name" value="Y1_Tnp"/>
    <property type="match status" value="1"/>
</dbReference>
<gene>
    <name evidence="2" type="ORF">B0187_09070</name>
</gene>
<dbReference type="Gene3D" id="3.30.70.1290">
    <property type="entry name" value="Transposase IS200-like"/>
    <property type="match status" value="1"/>
</dbReference>
<dbReference type="InterPro" id="IPR002686">
    <property type="entry name" value="Transposase_17"/>
</dbReference>
<evidence type="ECO:0000313" key="2">
    <source>
        <dbReference type="EMBL" id="OOR98231.1"/>
    </source>
</evidence>
<dbReference type="AlphaFoldDB" id="A0A1T0AQ48"/>
<protein>
    <submittedName>
        <fullName evidence="2">Transposase</fullName>
    </submittedName>
</protein>
<comment type="caution">
    <text evidence="2">The sequence shown here is derived from an EMBL/GenBank/DDBJ whole genome shotgun (WGS) entry which is preliminary data.</text>
</comment>
<accession>A0A1T0AQ48</accession>
<dbReference type="GO" id="GO:0004803">
    <property type="term" value="F:transposase activity"/>
    <property type="evidence" value="ECO:0007669"/>
    <property type="project" value="InterPro"/>
</dbReference>
<feature type="domain" description="Transposase IS200-like" evidence="1">
    <location>
        <begin position="16"/>
        <end position="144"/>
    </location>
</feature>
<evidence type="ECO:0000259" key="1">
    <source>
        <dbReference type="SMART" id="SM01321"/>
    </source>
</evidence>
<organism evidence="2 3">
    <name type="scientific">Haemophilus paracuniculus</name>
    <dbReference type="NCBI Taxonomy" id="734"/>
    <lineage>
        <taxon>Bacteria</taxon>
        <taxon>Pseudomonadati</taxon>
        <taxon>Pseudomonadota</taxon>
        <taxon>Gammaproteobacteria</taxon>
        <taxon>Pasteurellales</taxon>
        <taxon>Pasteurellaceae</taxon>
        <taxon>Haemophilus</taxon>
    </lineage>
</organism>
<dbReference type="EMBL" id="MUYA01000014">
    <property type="protein sequence ID" value="OOR98231.1"/>
    <property type="molecule type" value="Genomic_DNA"/>
</dbReference>
<dbReference type="SUPFAM" id="SSF143422">
    <property type="entry name" value="Transposase IS200-like"/>
    <property type="match status" value="1"/>
</dbReference>
<dbReference type="STRING" id="734.B0187_09070"/>
<dbReference type="PANTHER" id="PTHR36966:SF1">
    <property type="entry name" value="REP-ASSOCIATED TYROSINE TRANSPOSASE"/>
    <property type="match status" value="1"/>
</dbReference>
<dbReference type="GO" id="GO:0043565">
    <property type="term" value="F:sequence-specific DNA binding"/>
    <property type="evidence" value="ECO:0007669"/>
    <property type="project" value="TreeGrafter"/>
</dbReference>
<evidence type="ECO:0000313" key="3">
    <source>
        <dbReference type="Proteomes" id="UP000190867"/>
    </source>
</evidence>
<dbReference type="RefSeq" id="WP_078237537.1">
    <property type="nucleotide sequence ID" value="NZ_MUYA01000014.1"/>
</dbReference>
<reference evidence="2 3" key="1">
    <citation type="submission" date="2017-02" db="EMBL/GenBank/DDBJ databases">
        <title>Draft genome sequence of Haemophilus paracuniculus CCUG 43573 type strain.</title>
        <authorList>
            <person name="Engstrom-Jakobsson H."/>
            <person name="Salva-Serra F."/>
            <person name="Thorell K."/>
            <person name="Gonzales-Siles L."/>
            <person name="Karlsson R."/>
            <person name="Boulund F."/>
            <person name="Engstrand L."/>
            <person name="Kristiansson E."/>
            <person name="Moore E."/>
        </authorList>
    </citation>
    <scope>NUCLEOTIDE SEQUENCE [LARGE SCALE GENOMIC DNA]</scope>
    <source>
        <strain evidence="2 3">CCUG 43573</strain>
    </source>
</reference>
<dbReference type="GO" id="GO:0006313">
    <property type="term" value="P:DNA transposition"/>
    <property type="evidence" value="ECO:0007669"/>
    <property type="project" value="InterPro"/>
</dbReference>
<dbReference type="PANTHER" id="PTHR36966">
    <property type="entry name" value="REP-ASSOCIATED TYROSINE TRANSPOSASE"/>
    <property type="match status" value="1"/>
</dbReference>
<sequence>MPKYRKNLRLPHFDYAQYGCYFVTVCTKNQKMIFGDVVNGNMILNHFGKMLQETLFSVLSEYPNSEIPEFIIMPNHFHFIWFNRDNVNLSIVVKKIKGRMSFLYREYHKKYNCNYEPLWQRGFYEHIIRNDRDYMRIAEYISNNPIKWHLDRFYCLKGLI</sequence>
<keyword evidence="3" id="KW-1185">Reference proteome</keyword>
<dbReference type="InterPro" id="IPR036515">
    <property type="entry name" value="Transposase_17_sf"/>
</dbReference>
<dbReference type="NCBIfam" id="NF047646">
    <property type="entry name" value="REP_Tyr_transpos"/>
    <property type="match status" value="1"/>
</dbReference>